<dbReference type="GO" id="GO:0016020">
    <property type="term" value="C:membrane"/>
    <property type="evidence" value="ECO:0007669"/>
    <property type="project" value="TreeGrafter"/>
</dbReference>
<keyword evidence="1" id="KW-1133">Transmembrane helix</keyword>
<accession>A0A8J6YXH3</accession>
<dbReference type="PANTHER" id="PTHR23028">
    <property type="entry name" value="ACETYLTRANSFERASE"/>
    <property type="match status" value="1"/>
</dbReference>
<dbReference type="Pfam" id="PF01757">
    <property type="entry name" value="Acyl_transf_3"/>
    <property type="match status" value="1"/>
</dbReference>
<gene>
    <name evidence="3" type="ORF">ICN82_14970</name>
</gene>
<dbReference type="AlphaFoldDB" id="A0A8J6YXH3"/>
<organism evidence="3 4">
    <name type="scientific">Mangrovicoccus algicola</name>
    <dbReference type="NCBI Taxonomy" id="2771008"/>
    <lineage>
        <taxon>Bacteria</taxon>
        <taxon>Pseudomonadati</taxon>
        <taxon>Pseudomonadota</taxon>
        <taxon>Alphaproteobacteria</taxon>
        <taxon>Rhodobacterales</taxon>
        <taxon>Paracoccaceae</taxon>
        <taxon>Mangrovicoccus</taxon>
    </lineage>
</organism>
<dbReference type="GO" id="GO:0009103">
    <property type="term" value="P:lipopolysaccharide biosynthetic process"/>
    <property type="evidence" value="ECO:0007669"/>
    <property type="project" value="TreeGrafter"/>
</dbReference>
<feature type="transmembrane region" description="Helical" evidence="1">
    <location>
        <begin position="30"/>
        <end position="50"/>
    </location>
</feature>
<reference evidence="3" key="1">
    <citation type="submission" date="2020-09" db="EMBL/GenBank/DDBJ databases">
        <title>A novel bacterium of genus Mangrovicoccus, isolated from South China Sea.</title>
        <authorList>
            <person name="Huang H."/>
            <person name="Mo K."/>
            <person name="Hu Y."/>
        </authorList>
    </citation>
    <scope>NUCLEOTIDE SEQUENCE</scope>
    <source>
        <strain evidence="3">HB182678</strain>
    </source>
</reference>
<keyword evidence="1" id="KW-0472">Membrane</keyword>
<dbReference type="InterPro" id="IPR002656">
    <property type="entry name" value="Acyl_transf_3_dom"/>
</dbReference>
<keyword evidence="4" id="KW-1185">Reference proteome</keyword>
<comment type="caution">
    <text evidence="3">The sequence shown here is derived from an EMBL/GenBank/DDBJ whole genome shotgun (WGS) entry which is preliminary data.</text>
</comment>
<evidence type="ECO:0000313" key="4">
    <source>
        <dbReference type="Proteomes" id="UP000609121"/>
    </source>
</evidence>
<feature type="domain" description="Acyltransferase 3" evidence="2">
    <location>
        <begin position="5"/>
        <end position="72"/>
    </location>
</feature>
<dbReference type="PANTHER" id="PTHR23028:SF53">
    <property type="entry name" value="ACYL_TRANSF_3 DOMAIN-CONTAINING PROTEIN"/>
    <property type="match status" value="1"/>
</dbReference>
<evidence type="ECO:0000256" key="1">
    <source>
        <dbReference type="SAM" id="Phobius"/>
    </source>
</evidence>
<evidence type="ECO:0000313" key="3">
    <source>
        <dbReference type="EMBL" id="MBE3639502.1"/>
    </source>
</evidence>
<dbReference type="Proteomes" id="UP000609121">
    <property type="component" value="Unassembled WGS sequence"/>
</dbReference>
<name>A0A8J6YXH3_9RHOB</name>
<evidence type="ECO:0000259" key="2">
    <source>
        <dbReference type="Pfam" id="PF01757"/>
    </source>
</evidence>
<protein>
    <submittedName>
        <fullName evidence="3">Acyltransferase</fullName>
    </submittedName>
</protein>
<keyword evidence="1" id="KW-0812">Transmembrane</keyword>
<keyword evidence="3" id="KW-0808">Transferase</keyword>
<sequence>MHYRADIDGLRTLAVIPVFLFHAGPGLPGGYVGVDVFFVISGVLITTILWEDMKAGTYSIVTFYERRIRRIFDMRRRDFADDALSLLAAEAG</sequence>
<proteinExistence type="predicted"/>
<dbReference type="InterPro" id="IPR050879">
    <property type="entry name" value="Acyltransferase_3"/>
</dbReference>
<dbReference type="GO" id="GO:0016747">
    <property type="term" value="F:acyltransferase activity, transferring groups other than amino-acyl groups"/>
    <property type="evidence" value="ECO:0007669"/>
    <property type="project" value="InterPro"/>
</dbReference>
<dbReference type="EMBL" id="JACVXA010000048">
    <property type="protein sequence ID" value="MBE3639502.1"/>
    <property type="molecule type" value="Genomic_DNA"/>
</dbReference>
<keyword evidence="3" id="KW-0012">Acyltransferase</keyword>